<keyword evidence="1" id="KW-0677">Repeat</keyword>
<evidence type="ECO:0000313" key="6">
    <source>
        <dbReference type="EMBL" id="KAK5579363.1"/>
    </source>
</evidence>
<proteinExistence type="predicted"/>
<feature type="repeat" description="TPR" evidence="3">
    <location>
        <begin position="179"/>
        <end position="212"/>
    </location>
</feature>
<evidence type="ECO:0000256" key="1">
    <source>
        <dbReference type="ARBA" id="ARBA00022737"/>
    </source>
</evidence>
<evidence type="ECO:0000313" key="7">
    <source>
        <dbReference type="Proteomes" id="UP001344447"/>
    </source>
</evidence>
<dbReference type="PANTHER" id="PTHR22904">
    <property type="entry name" value="TPR REPEAT CONTAINING PROTEIN"/>
    <property type="match status" value="1"/>
</dbReference>
<evidence type="ECO:0000256" key="3">
    <source>
        <dbReference type="PROSITE-ProRule" id="PRU00339"/>
    </source>
</evidence>
<feature type="region of interest" description="Disordered" evidence="5">
    <location>
        <begin position="299"/>
        <end position="493"/>
    </location>
</feature>
<reference evidence="6 7" key="1">
    <citation type="submission" date="2023-11" db="EMBL/GenBank/DDBJ databases">
        <title>Dfirmibasis_genome.</title>
        <authorList>
            <person name="Edelbroek B."/>
            <person name="Kjellin J."/>
            <person name="Jerlstrom-Hultqvist J."/>
            <person name="Soderbom F."/>
        </authorList>
    </citation>
    <scope>NUCLEOTIDE SEQUENCE [LARGE SCALE GENOMIC DNA]</scope>
    <source>
        <strain evidence="6 7">TNS-C-14</strain>
    </source>
</reference>
<dbReference type="SMART" id="SM00028">
    <property type="entry name" value="TPR"/>
    <property type="match status" value="6"/>
</dbReference>
<dbReference type="Proteomes" id="UP001344447">
    <property type="component" value="Unassembled WGS sequence"/>
</dbReference>
<dbReference type="InterPro" id="IPR019734">
    <property type="entry name" value="TPR_rpt"/>
</dbReference>
<evidence type="ECO:0000256" key="4">
    <source>
        <dbReference type="SAM" id="Coils"/>
    </source>
</evidence>
<keyword evidence="4" id="KW-0175">Coiled coil</keyword>
<feature type="compositionally biased region" description="Basic and acidic residues" evidence="5">
    <location>
        <begin position="435"/>
        <end position="462"/>
    </location>
</feature>
<dbReference type="SUPFAM" id="SSF48452">
    <property type="entry name" value="TPR-like"/>
    <property type="match status" value="2"/>
</dbReference>
<dbReference type="PROSITE" id="PS50005">
    <property type="entry name" value="TPR"/>
    <property type="match status" value="3"/>
</dbReference>
<keyword evidence="7" id="KW-1185">Reference proteome</keyword>
<feature type="compositionally biased region" description="Polar residues" evidence="5">
    <location>
        <begin position="410"/>
        <end position="427"/>
    </location>
</feature>
<dbReference type="AlphaFoldDB" id="A0AAN7UDL9"/>
<sequence length="493" mass="56464">MTTIIKSKQALVLKEKANVELWNKNYTEALNLFTEALELDPDNIEYHLSRAAVYNLSGLFSNAIKECKITLEKGNKVRKEKSKSLTSKEEEEEEEENGNEEGEESKENIEKKKRKKEIEELDSILSKAYARMGSAYLGANQLKESRTCIESAIVLQQCQEFDEMLQMIDDLIDFSTTEAKNLFRLANDSYYAKNYQEAIELYTEAIEIDQQNNILFSNRSMCFNKLKRYQEALEDAQKAIDIENRDSHHSYLPRYAKGNSLYFLGRYQEALESYQDSLKNKPESPVLLKKIKKTTLKLESTSTTNNNNKKKINNTTTTTTTAPATKNDNEASSSSSNNNNKKGKKNKKQSKQQIKELKPQIPIKEQIKSSSSIVSPPPIASSIDKSSNSIESNLETSTQLQEDYELTMVPNPTSPSKPTFVKTNNLQNEEEDEVDPFKNDSNKEYEEKVNEKEKNKENKDITDDNDDNEKDEEEGEEEEEYQKKNPKVPAPSM</sequence>
<feature type="repeat" description="TPR" evidence="3">
    <location>
        <begin position="251"/>
        <end position="284"/>
    </location>
</feature>
<evidence type="ECO:0008006" key="8">
    <source>
        <dbReference type="Google" id="ProtNLM"/>
    </source>
</evidence>
<feature type="compositionally biased region" description="Low complexity" evidence="5">
    <location>
        <begin position="299"/>
        <end position="340"/>
    </location>
</feature>
<feature type="compositionally biased region" description="Basic residues" evidence="5">
    <location>
        <begin position="341"/>
        <end position="350"/>
    </location>
</feature>
<name>A0AAN7UDL9_9MYCE</name>
<dbReference type="PANTHER" id="PTHR22904:SF523">
    <property type="entry name" value="STRESS-INDUCED-PHOSPHOPROTEIN 1"/>
    <property type="match status" value="1"/>
</dbReference>
<protein>
    <recommendedName>
        <fullName evidence="8">TPR-like protein</fullName>
    </recommendedName>
</protein>
<dbReference type="PROSITE" id="PS50007">
    <property type="entry name" value="PIPLC_X_DOMAIN"/>
    <property type="match status" value="1"/>
</dbReference>
<dbReference type="EMBL" id="JAVFKY010000003">
    <property type="protein sequence ID" value="KAK5579363.1"/>
    <property type="molecule type" value="Genomic_DNA"/>
</dbReference>
<dbReference type="Pfam" id="PF13181">
    <property type="entry name" value="TPR_8"/>
    <property type="match status" value="1"/>
</dbReference>
<evidence type="ECO:0000256" key="5">
    <source>
        <dbReference type="SAM" id="MobiDB-lite"/>
    </source>
</evidence>
<dbReference type="Gene3D" id="1.25.40.10">
    <property type="entry name" value="Tetratricopeptide repeat domain"/>
    <property type="match status" value="2"/>
</dbReference>
<dbReference type="InterPro" id="IPR013105">
    <property type="entry name" value="TPR_2"/>
</dbReference>
<feature type="coiled-coil region" evidence="4">
    <location>
        <begin position="192"/>
        <end position="246"/>
    </location>
</feature>
<keyword evidence="2 3" id="KW-0802">TPR repeat</keyword>
<feature type="compositionally biased region" description="Low complexity" evidence="5">
    <location>
        <begin position="361"/>
        <end position="392"/>
    </location>
</feature>
<dbReference type="GO" id="GO:0051879">
    <property type="term" value="F:Hsp90 protein binding"/>
    <property type="evidence" value="ECO:0007669"/>
    <property type="project" value="TreeGrafter"/>
</dbReference>
<feature type="compositionally biased region" description="Acidic residues" evidence="5">
    <location>
        <begin position="463"/>
        <end position="480"/>
    </location>
</feature>
<comment type="caution">
    <text evidence="6">The sequence shown here is derived from an EMBL/GenBank/DDBJ whole genome shotgun (WGS) entry which is preliminary data.</text>
</comment>
<feature type="region of interest" description="Disordered" evidence="5">
    <location>
        <begin position="79"/>
        <end position="113"/>
    </location>
</feature>
<dbReference type="Pfam" id="PF07719">
    <property type="entry name" value="TPR_2"/>
    <property type="match status" value="2"/>
</dbReference>
<feature type="repeat" description="TPR" evidence="3">
    <location>
        <begin position="10"/>
        <end position="43"/>
    </location>
</feature>
<feature type="compositionally biased region" description="Basic and acidic residues" evidence="5">
    <location>
        <begin position="79"/>
        <end position="88"/>
    </location>
</feature>
<feature type="compositionally biased region" description="Acidic residues" evidence="5">
    <location>
        <begin position="89"/>
        <end position="104"/>
    </location>
</feature>
<accession>A0AAN7UDL9</accession>
<evidence type="ECO:0000256" key="2">
    <source>
        <dbReference type="ARBA" id="ARBA00022803"/>
    </source>
</evidence>
<gene>
    <name evidence="6" type="ORF">RB653_009045</name>
</gene>
<dbReference type="InterPro" id="IPR011990">
    <property type="entry name" value="TPR-like_helical_dom_sf"/>
</dbReference>
<organism evidence="6 7">
    <name type="scientific">Dictyostelium firmibasis</name>
    <dbReference type="NCBI Taxonomy" id="79012"/>
    <lineage>
        <taxon>Eukaryota</taxon>
        <taxon>Amoebozoa</taxon>
        <taxon>Evosea</taxon>
        <taxon>Eumycetozoa</taxon>
        <taxon>Dictyostelia</taxon>
        <taxon>Dictyosteliales</taxon>
        <taxon>Dictyosteliaceae</taxon>
        <taxon>Dictyostelium</taxon>
    </lineage>
</organism>